<dbReference type="Proteomes" id="UP000288805">
    <property type="component" value="Unassembled WGS sequence"/>
</dbReference>
<proteinExistence type="predicted"/>
<organism evidence="1 2">
    <name type="scientific">Vitis vinifera</name>
    <name type="common">Grape</name>
    <dbReference type="NCBI Taxonomy" id="29760"/>
    <lineage>
        <taxon>Eukaryota</taxon>
        <taxon>Viridiplantae</taxon>
        <taxon>Streptophyta</taxon>
        <taxon>Embryophyta</taxon>
        <taxon>Tracheophyta</taxon>
        <taxon>Spermatophyta</taxon>
        <taxon>Magnoliopsida</taxon>
        <taxon>eudicotyledons</taxon>
        <taxon>Gunneridae</taxon>
        <taxon>Pentapetalae</taxon>
        <taxon>rosids</taxon>
        <taxon>Vitales</taxon>
        <taxon>Vitaceae</taxon>
        <taxon>Viteae</taxon>
        <taxon>Vitis</taxon>
    </lineage>
</organism>
<dbReference type="AlphaFoldDB" id="A0A438DCB3"/>
<reference evidence="1 2" key="1">
    <citation type="journal article" date="2018" name="PLoS Genet.">
        <title>Population sequencing reveals clonal diversity and ancestral inbreeding in the grapevine cultivar Chardonnay.</title>
        <authorList>
            <person name="Roach M.J."/>
            <person name="Johnson D.L."/>
            <person name="Bohlmann J."/>
            <person name="van Vuuren H.J."/>
            <person name="Jones S.J."/>
            <person name="Pretorius I.S."/>
            <person name="Schmidt S.A."/>
            <person name="Borneman A.R."/>
        </authorList>
    </citation>
    <scope>NUCLEOTIDE SEQUENCE [LARGE SCALE GENOMIC DNA]</scope>
    <source>
        <strain evidence="2">cv. Chardonnay</strain>
        <tissue evidence="1">Leaf</tissue>
    </source>
</reference>
<name>A0A438DCB3_VITVI</name>
<evidence type="ECO:0000313" key="2">
    <source>
        <dbReference type="Proteomes" id="UP000288805"/>
    </source>
</evidence>
<dbReference type="InterPro" id="IPR012337">
    <property type="entry name" value="RNaseH-like_sf"/>
</dbReference>
<comment type="caution">
    <text evidence="1">The sequence shown here is derived from an EMBL/GenBank/DDBJ whole genome shotgun (WGS) entry which is preliminary data.</text>
</comment>
<sequence>MSFVYELMQVMKENLIRQQVGDWIFKIIKDHWKKTLKHPLHAAAYFLNPRFQYRPRVGSDPDLIQAVHDVFAKLDPNVESIGQFGNEMEIENSVIERRLHQGQPWCLLNGGSCMGTKHLH</sequence>
<accession>A0A438DCB3</accession>
<evidence type="ECO:0000313" key="1">
    <source>
        <dbReference type="EMBL" id="RVW33100.1"/>
    </source>
</evidence>
<dbReference type="SUPFAM" id="SSF53098">
    <property type="entry name" value="Ribonuclease H-like"/>
    <property type="match status" value="1"/>
</dbReference>
<dbReference type="EMBL" id="QGNW01001693">
    <property type="protein sequence ID" value="RVW33100.1"/>
    <property type="molecule type" value="Genomic_DNA"/>
</dbReference>
<protein>
    <submittedName>
        <fullName evidence="1">Uncharacterized protein</fullName>
    </submittedName>
</protein>
<gene>
    <name evidence="1" type="ORF">CK203_102307</name>
</gene>